<evidence type="ECO:0000313" key="1">
    <source>
        <dbReference type="EMBL" id="KZV90340.1"/>
    </source>
</evidence>
<dbReference type="PANTHER" id="PTHR33835:SF1">
    <property type="entry name" value="METALLO-BETA-LACTAMASE DOMAIN-CONTAINING PROTEIN"/>
    <property type="match status" value="1"/>
</dbReference>
<keyword evidence="2" id="KW-1185">Reference proteome</keyword>
<dbReference type="InterPro" id="IPR036866">
    <property type="entry name" value="RibonucZ/Hydroxyglut_hydro"/>
</dbReference>
<sequence>MADHIVIREIAPGLRIYSKPFARFNIAPIGGRSTAVKLANGDVLVVASTPLSAATKKSVDELGPVKYLVALDSVHYLYLKEWKAAYTGAHVAGVPGSEKNAGVKHDGVWGRDTSPLGSGAAAEEFKSEWFEGHPNQDVALLHVPSKTLIQADLLFNLPAHEQYSAPGAPSPTSGLLGWFGLGDKMTPWTSTHQGVVFNMLGKDKAKMAYSASVVASWEFNRIIPCHGDVIEEKGNEAWRSAYKSYLDAIAQGTYKGYTPPSASA</sequence>
<dbReference type="AlphaFoldDB" id="A0A165GD39"/>
<dbReference type="InParanoid" id="A0A165GD39"/>
<dbReference type="OrthoDB" id="421671at2759"/>
<accession>A0A165GD39</accession>
<dbReference type="PANTHER" id="PTHR33835">
    <property type="entry name" value="YALI0C07656P"/>
    <property type="match status" value="1"/>
</dbReference>
<name>A0A165GD39_EXIGL</name>
<dbReference type="SUPFAM" id="SSF56281">
    <property type="entry name" value="Metallo-hydrolase/oxidoreductase"/>
    <property type="match status" value="1"/>
</dbReference>
<dbReference type="Proteomes" id="UP000077266">
    <property type="component" value="Unassembled WGS sequence"/>
</dbReference>
<reference evidence="1 2" key="1">
    <citation type="journal article" date="2016" name="Mol. Biol. Evol.">
        <title>Comparative Genomics of Early-Diverging Mushroom-Forming Fungi Provides Insights into the Origins of Lignocellulose Decay Capabilities.</title>
        <authorList>
            <person name="Nagy L.G."/>
            <person name="Riley R."/>
            <person name="Tritt A."/>
            <person name="Adam C."/>
            <person name="Daum C."/>
            <person name="Floudas D."/>
            <person name="Sun H."/>
            <person name="Yadav J.S."/>
            <person name="Pangilinan J."/>
            <person name="Larsson K.H."/>
            <person name="Matsuura K."/>
            <person name="Barry K."/>
            <person name="Labutti K."/>
            <person name="Kuo R."/>
            <person name="Ohm R.A."/>
            <person name="Bhattacharya S.S."/>
            <person name="Shirouzu T."/>
            <person name="Yoshinaga Y."/>
            <person name="Martin F.M."/>
            <person name="Grigoriev I.V."/>
            <person name="Hibbett D.S."/>
        </authorList>
    </citation>
    <scope>NUCLEOTIDE SEQUENCE [LARGE SCALE GENOMIC DNA]</scope>
    <source>
        <strain evidence="1 2">HHB12029</strain>
    </source>
</reference>
<proteinExistence type="predicted"/>
<organism evidence="1 2">
    <name type="scientific">Exidia glandulosa HHB12029</name>
    <dbReference type="NCBI Taxonomy" id="1314781"/>
    <lineage>
        <taxon>Eukaryota</taxon>
        <taxon>Fungi</taxon>
        <taxon>Dikarya</taxon>
        <taxon>Basidiomycota</taxon>
        <taxon>Agaricomycotina</taxon>
        <taxon>Agaricomycetes</taxon>
        <taxon>Auriculariales</taxon>
        <taxon>Exidiaceae</taxon>
        <taxon>Exidia</taxon>
    </lineage>
</organism>
<dbReference type="EMBL" id="KV426051">
    <property type="protein sequence ID" value="KZV90340.1"/>
    <property type="molecule type" value="Genomic_DNA"/>
</dbReference>
<evidence type="ECO:0000313" key="2">
    <source>
        <dbReference type="Proteomes" id="UP000077266"/>
    </source>
</evidence>
<protein>
    <submittedName>
        <fullName evidence="1">Uncharacterized protein</fullName>
    </submittedName>
</protein>
<dbReference type="InterPro" id="IPR025638">
    <property type="entry name" value="DUF4336"/>
</dbReference>
<gene>
    <name evidence="1" type="ORF">EXIGLDRAFT_720496</name>
</gene>